<feature type="region of interest" description="Disordered" evidence="3">
    <location>
        <begin position="402"/>
        <end position="440"/>
    </location>
</feature>
<evidence type="ECO:0000256" key="3">
    <source>
        <dbReference type="SAM" id="MobiDB-lite"/>
    </source>
</evidence>
<organism evidence="4 5">
    <name type="scientific">Aduncisulcus paluster</name>
    <dbReference type="NCBI Taxonomy" id="2918883"/>
    <lineage>
        <taxon>Eukaryota</taxon>
        <taxon>Metamonada</taxon>
        <taxon>Carpediemonas-like organisms</taxon>
        <taxon>Aduncisulcus</taxon>
    </lineage>
</organism>
<dbReference type="PANTHER" id="PTHR18849">
    <property type="entry name" value="LEUCINE RICH REPEAT PROTEIN"/>
    <property type="match status" value="1"/>
</dbReference>
<feature type="compositionally biased region" description="Low complexity" evidence="3">
    <location>
        <begin position="264"/>
        <end position="309"/>
    </location>
</feature>
<accession>A0ABQ5JUQ4</accession>
<reference evidence="4" key="1">
    <citation type="submission" date="2022-03" db="EMBL/GenBank/DDBJ databases">
        <title>Draft genome sequence of Aduncisulcus paluster, a free-living microaerophilic Fornicata.</title>
        <authorList>
            <person name="Yuyama I."/>
            <person name="Kume K."/>
            <person name="Tamura T."/>
            <person name="Inagaki Y."/>
            <person name="Hashimoto T."/>
        </authorList>
    </citation>
    <scope>NUCLEOTIDE SEQUENCE</scope>
    <source>
        <strain evidence="4">NY0171</strain>
    </source>
</reference>
<dbReference type="PANTHER" id="PTHR18849:SF0">
    <property type="entry name" value="CILIA- AND FLAGELLA-ASSOCIATED PROTEIN 410-RELATED"/>
    <property type="match status" value="1"/>
</dbReference>
<dbReference type="Proteomes" id="UP001057375">
    <property type="component" value="Unassembled WGS sequence"/>
</dbReference>
<dbReference type="Pfam" id="PF12799">
    <property type="entry name" value="LRR_4"/>
    <property type="match status" value="1"/>
</dbReference>
<proteinExistence type="predicted"/>
<protein>
    <submittedName>
        <fullName evidence="4">Uncharacterized protein</fullName>
    </submittedName>
</protein>
<feature type="region of interest" description="Disordered" evidence="3">
    <location>
        <begin position="178"/>
        <end position="312"/>
    </location>
</feature>
<evidence type="ECO:0000313" key="4">
    <source>
        <dbReference type="EMBL" id="GKT16901.1"/>
    </source>
</evidence>
<comment type="caution">
    <text evidence="4">The sequence shown here is derived from an EMBL/GenBank/DDBJ whole genome shotgun (WGS) entry which is preliminary data.</text>
</comment>
<dbReference type="Pfam" id="PF00560">
    <property type="entry name" value="LRR_1"/>
    <property type="match status" value="1"/>
</dbReference>
<dbReference type="Gene3D" id="3.80.10.10">
    <property type="entry name" value="Ribonuclease Inhibitor"/>
    <property type="match status" value="1"/>
</dbReference>
<dbReference type="InterPro" id="IPR025875">
    <property type="entry name" value="Leu-rich_rpt_4"/>
</dbReference>
<evidence type="ECO:0000313" key="5">
    <source>
        <dbReference type="Proteomes" id="UP001057375"/>
    </source>
</evidence>
<feature type="compositionally biased region" description="Basic and acidic residues" evidence="3">
    <location>
        <begin position="178"/>
        <end position="204"/>
    </location>
</feature>
<evidence type="ECO:0000256" key="1">
    <source>
        <dbReference type="ARBA" id="ARBA00022614"/>
    </source>
</evidence>
<dbReference type="PROSITE" id="PS51450">
    <property type="entry name" value="LRR"/>
    <property type="match status" value="3"/>
</dbReference>
<dbReference type="PRINTS" id="PR00019">
    <property type="entry name" value="LEURICHRPT"/>
</dbReference>
<evidence type="ECO:0000256" key="2">
    <source>
        <dbReference type="ARBA" id="ARBA00022737"/>
    </source>
</evidence>
<dbReference type="SUPFAM" id="SSF52058">
    <property type="entry name" value="L domain-like"/>
    <property type="match status" value="1"/>
</dbReference>
<keyword evidence="1" id="KW-0433">Leucine-rich repeat</keyword>
<gene>
    <name evidence="4" type="ORF">ADUPG1_011006</name>
</gene>
<dbReference type="InterPro" id="IPR032675">
    <property type="entry name" value="LRR_dom_sf"/>
</dbReference>
<dbReference type="InterPro" id="IPR001611">
    <property type="entry name" value="Leu-rich_rpt"/>
</dbReference>
<sequence>MKLDLDVLLDHCLSEDQKDLDSSSKIAALFTVKEIILCNLELTSCDGVELAAELEKLDLSHNQLKNPIEAVELLPSLYHLNLSYNSLIRIPNIGHLPNLYQLDLTGNFISSIDFSCLPPSLRVLFISENPCASPETRLAITKACPNILHIDGISREEILREGDKVVSEMEVRDTKDPLLIPEKEKDGGKKKETSTAIKGKERTQKKITQQTGKYKQKDKKTIITTKASKQSIQGVKKSTLAAKSNISKTEKSTRIPLGQKKPIKSTISHSSVSSVRPKSKKIVASSSGYGRKSSSSASSKVNGMKSSSKASKDQEEYAKAFQLLKQQASLKRPALPALVQPASHSYATLISELSAGLDSVVTNSISLLQRETESMIGRSQARQEELLSLDVPESKFTRELRSRGSVGAFGGEEEGEKIVGYEGKDEEEEEGREERDEYVSSFDLCQVPQSILDEIEEELERDREFVRKVDSTLIKDDK</sequence>
<keyword evidence="2" id="KW-0677">Repeat</keyword>
<keyword evidence="5" id="KW-1185">Reference proteome</keyword>
<name>A0ABQ5JUQ4_9EUKA</name>
<dbReference type="EMBL" id="BQXS01011800">
    <property type="protein sequence ID" value="GKT16901.1"/>
    <property type="molecule type" value="Genomic_DNA"/>
</dbReference>